<dbReference type="Pfam" id="PF13517">
    <property type="entry name" value="FG-GAP_3"/>
    <property type="match status" value="1"/>
</dbReference>
<reference evidence="4 5" key="1">
    <citation type="submission" date="2022-10" db="EMBL/GenBank/DDBJ databases">
        <title>Draft genome sequence of Streptomyces sp. YSPA8.</title>
        <authorList>
            <person name="Moriuchi R."/>
            <person name="Dohra H."/>
            <person name="Yamamura H."/>
            <person name="Kodani S."/>
        </authorList>
    </citation>
    <scope>NUCLEOTIDE SEQUENCE [LARGE SCALE GENOMIC DNA]</scope>
    <source>
        <strain evidence="4 5">YSPA8</strain>
    </source>
</reference>
<keyword evidence="5" id="KW-1185">Reference proteome</keyword>
<evidence type="ECO:0000313" key="4">
    <source>
        <dbReference type="EMBL" id="GLF93607.1"/>
    </source>
</evidence>
<protein>
    <submittedName>
        <fullName evidence="4">VCBS repeat-containing protein</fullName>
    </submittedName>
</protein>
<evidence type="ECO:0000313" key="5">
    <source>
        <dbReference type="Proteomes" id="UP001291653"/>
    </source>
</evidence>
<accession>A0ABQ5NTM7</accession>
<proteinExistence type="predicted"/>
<feature type="signal peptide" evidence="3">
    <location>
        <begin position="1"/>
        <end position="41"/>
    </location>
</feature>
<organism evidence="4 5">
    <name type="scientific">Streptomyces yaizuensis</name>
    <dbReference type="NCBI Taxonomy" id="2989713"/>
    <lineage>
        <taxon>Bacteria</taxon>
        <taxon>Bacillati</taxon>
        <taxon>Actinomycetota</taxon>
        <taxon>Actinomycetes</taxon>
        <taxon>Kitasatosporales</taxon>
        <taxon>Streptomycetaceae</taxon>
        <taxon>Streptomyces</taxon>
    </lineage>
</organism>
<dbReference type="SUPFAM" id="SSF69318">
    <property type="entry name" value="Integrin alpha N-terminal domain"/>
    <property type="match status" value="1"/>
</dbReference>
<keyword evidence="1 3" id="KW-0732">Signal</keyword>
<feature type="region of interest" description="Disordered" evidence="2">
    <location>
        <begin position="383"/>
        <end position="403"/>
    </location>
</feature>
<dbReference type="InterPro" id="IPR013517">
    <property type="entry name" value="FG-GAP"/>
</dbReference>
<comment type="caution">
    <text evidence="4">The sequence shown here is derived from an EMBL/GenBank/DDBJ whole genome shotgun (WGS) entry which is preliminary data.</text>
</comment>
<sequence length="778" mass="81572">MPSQQQGARRRTGIASRRALTPAIAAGLALTAGPLAVPAGAAPEPRPTATAEKAATAEKGGKGAARAAASFGPGSEVVSAGASGYTTVDAQGRHHWHEDSSAGAPVPIDPAYAPALLSDSVVSVQGSVVRLRNPAPDSPTVEIDLAAPGRGYDYIGVATETVIARQGTVVRLLQPSGGTVSDRPVTGLPADAESFRLVSATDGNVLLQYSTGPAGSVRWHLAVINRDTDTLTDTFPVASPQGQRAAAVSGTHVAWMEPGASPDAMTLVIAERGSASPPQRHALTGIPEPLLGLAGDQVVYANSTPLDQGSADDPHLALTARSIAGGQTWKLLDHATTLVPGIDDALLVMGGRVPGQDFGGEGVYTVLGTRGAGDPVAQLRRATGEPTEVQSYDQSINPNPALDRNNGRVPLEWLVTRTNVNATLTIRGSRFSGLPHGDWTVELDPQRGDSAGPGRLNYTWPGLLRDADGREFAPPAGTTDWSITIRPDNGIGAPLTTRGSFGIGYRDDPRSYFVANGSPDLLAHDRSGGLWYEDTYHDPRKSTFEGRGRQRVNGYWKGYDRVVPAGDLNSGRWEPELLTRDTSGVLWLHPGTREPGSFGPRVRVGGGWNIFDQLAGGRDLTGDGKRDLVALDKAGEVWLYRGTGNLTAPFTPRTKVISGAQPYDRLVSAGDLNGDTAADLLTRDRSGVLWLHQGIGTGTFAPRVRVGGGWNVFTHIVGIGDGNRDGRADLYGFGPAPAGGAGSAGWFYEGTGTASAPFKARKSTPVLNQLPESYREVS</sequence>
<dbReference type="Proteomes" id="UP001291653">
    <property type="component" value="Unassembled WGS sequence"/>
</dbReference>
<evidence type="ECO:0000256" key="2">
    <source>
        <dbReference type="SAM" id="MobiDB-lite"/>
    </source>
</evidence>
<dbReference type="InterPro" id="IPR028994">
    <property type="entry name" value="Integrin_alpha_N"/>
</dbReference>
<evidence type="ECO:0000256" key="1">
    <source>
        <dbReference type="ARBA" id="ARBA00022729"/>
    </source>
</evidence>
<feature type="chain" id="PRO_5046063408" evidence="3">
    <location>
        <begin position="42"/>
        <end position="778"/>
    </location>
</feature>
<evidence type="ECO:0000256" key="3">
    <source>
        <dbReference type="SAM" id="SignalP"/>
    </source>
</evidence>
<feature type="compositionally biased region" description="Polar residues" evidence="2">
    <location>
        <begin position="388"/>
        <end position="398"/>
    </location>
</feature>
<gene>
    <name evidence="4" type="ORF">SYYSPA8_04940</name>
</gene>
<name>A0ABQ5NTM7_9ACTN</name>
<dbReference type="RefSeq" id="WP_323445715.1">
    <property type="nucleotide sequence ID" value="NZ_BSBI01000002.1"/>
</dbReference>
<dbReference type="EMBL" id="BSBI01000002">
    <property type="protein sequence ID" value="GLF93607.1"/>
    <property type="molecule type" value="Genomic_DNA"/>
</dbReference>
<dbReference type="Gene3D" id="2.115.10.10">
    <property type="entry name" value="Tachylectin 2"/>
    <property type="match status" value="1"/>
</dbReference>